<sequence length="70" mass="8395">MEKIYGNKEEISQLFGVNIKTLNNDLTNMRRNPKFSQYVLRVSHKRTNIKISGYEQYLQFKAESFTKEYL</sequence>
<organism evidence="1 2">
    <name type="scientific">Pseudolactococcus raffinolactis</name>
    <dbReference type="NCBI Taxonomy" id="1366"/>
    <lineage>
        <taxon>Bacteria</taxon>
        <taxon>Bacillati</taxon>
        <taxon>Bacillota</taxon>
        <taxon>Bacilli</taxon>
        <taxon>Lactobacillales</taxon>
        <taxon>Streptococcaceae</taxon>
        <taxon>Pseudolactococcus</taxon>
    </lineage>
</organism>
<accession>A0A6H0UBG6</accession>
<name>A0A6H0UBG6_9LACT</name>
<keyword evidence="1" id="KW-0238">DNA-binding</keyword>
<dbReference type="Proteomes" id="UP000501945">
    <property type="component" value="Chromosome"/>
</dbReference>
<proteinExistence type="predicted"/>
<dbReference type="GO" id="GO:0003677">
    <property type="term" value="F:DNA binding"/>
    <property type="evidence" value="ECO:0007669"/>
    <property type="project" value="UniProtKB-KW"/>
</dbReference>
<dbReference type="RefSeq" id="WP_167838572.1">
    <property type="nucleotide sequence ID" value="NZ_CP047616.1"/>
</dbReference>
<dbReference type="EMBL" id="CP047616">
    <property type="protein sequence ID" value="QIW53471.1"/>
    <property type="molecule type" value="Genomic_DNA"/>
</dbReference>
<evidence type="ECO:0000313" key="1">
    <source>
        <dbReference type="EMBL" id="QIW53471.1"/>
    </source>
</evidence>
<protein>
    <submittedName>
        <fullName evidence="1">DNA-binding protein</fullName>
    </submittedName>
</protein>
<evidence type="ECO:0000313" key="2">
    <source>
        <dbReference type="Proteomes" id="UP000501945"/>
    </source>
</evidence>
<gene>
    <name evidence="1" type="ORF">GU336_04560</name>
</gene>
<dbReference type="AlphaFoldDB" id="A0A6H0UBG6"/>
<reference evidence="1 2" key="1">
    <citation type="submission" date="2019-12" db="EMBL/GenBank/DDBJ databases">
        <title>Whole genome sequences of Lactococcus raffinolactis strains isolated from sewage.</title>
        <authorList>
            <person name="Ybazeta G."/>
            <person name="Ross M."/>
            <person name="Brabant-Kirwan D."/>
            <person name="Saleh M."/>
            <person name="Dillon J.A."/>
            <person name="Splinter K."/>
            <person name="Nokhbeh R."/>
        </authorList>
    </citation>
    <scope>NUCLEOTIDE SEQUENCE [LARGE SCALE GENOMIC DNA]</scope>
    <source>
        <strain evidence="1 2">Lr_19_5</strain>
    </source>
</reference>